<evidence type="ECO:0000256" key="1">
    <source>
        <dbReference type="SAM" id="Phobius"/>
    </source>
</evidence>
<name>A0A6N6MVM0_9HYPH</name>
<gene>
    <name evidence="2" type="ORF">F6X51_11315</name>
</gene>
<keyword evidence="1" id="KW-1133">Transmembrane helix</keyword>
<organism evidence="2 3">
    <name type="scientific">Methylobacterium planeticum</name>
    <dbReference type="NCBI Taxonomy" id="2615211"/>
    <lineage>
        <taxon>Bacteria</taxon>
        <taxon>Pseudomonadati</taxon>
        <taxon>Pseudomonadota</taxon>
        <taxon>Alphaproteobacteria</taxon>
        <taxon>Hyphomicrobiales</taxon>
        <taxon>Methylobacteriaceae</taxon>
        <taxon>Methylobacterium</taxon>
    </lineage>
</organism>
<proteinExistence type="predicted"/>
<dbReference type="Proteomes" id="UP000441523">
    <property type="component" value="Unassembled WGS sequence"/>
</dbReference>
<feature type="transmembrane region" description="Helical" evidence="1">
    <location>
        <begin position="30"/>
        <end position="51"/>
    </location>
</feature>
<protein>
    <submittedName>
        <fullName evidence="2">Uncharacterized protein</fullName>
    </submittedName>
</protein>
<sequence length="65" mass="6803">MTIGMALAVQSIPFAILFFATNAPHRDIFLVAYTAALGLVVSLIALADGALPIPAVPLAPHEPHR</sequence>
<keyword evidence="1" id="KW-0472">Membrane</keyword>
<keyword evidence="3" id="KW-1185">Reference proteome</keyword>
<accession>A0A6N6MVM0</accession>
<evidence type="ECO:0000313" key="3">
    <source>
        <dbReference type="Proteomes" id="UP000441523"/>
    </source>
</evidence>
<comment type="caution">
    <text evidence="2">The sequence shown here is derived from an EMBL/GenBank/DDBJ whole genome shotgun (WGS) entry which is preliminary data.</text>
</comment>
<keyword evidence="1" id="KW-0812">Transmembrane</keyword>
<reference evidence="2 3" key="1">
    <citation type="submission" date="2019-09" db="EMBL/GenBank/DDBJ databases">
        <title>YIM 132548 draft genome.</title>
        <authorList>
            <person name="Jiang L."/>
        </authorList>
    </citation>
    <scope>NUCLEOTIDE SEQUENCE [LARGE SCALE GENOMIC DNA]</scope>
    <source>
        <strain evidence="2 3">YIM 132548</strain>
    </source>
</reference>
<evidence type="ECO:0000313" key="2">
    <source>
        <dbReference type="EMBL" id="KAB1073767.1"/>
    </source>
</evidence>
<dbReference type="AlphaFoldDB" id="A0A6N6MVM0"/>
<dbReference type="RefSeq" id="WP_150963623.1">
    <property type="nucleotide sequence ID" value="NZ_VZZJ01000007.1"/>
</dbReference>
<dbReference type="EMBL" id="VZZJ01000007">
    <property type="protein sequence ID" value="KAB1073767.1"/>
    <property type="molecule type" value="Genomic_DNA"/>
</dbReference>